<feature type="transmembrane region" description="Helical" evidence="6">
    <location>
        <begin position="429"/>
        <end position="450"/>
    </location>
</feature>
<feature type="transmembrane region" description="Helical" evidence="6">
    <location>
        <begin position="173"/>
        <end position="192"/>
    </location>
</feature>
<dbReference type="InterPro" id="IPR011701">
    <property type="entry name" value="MFS"/>
</dbReference>
<dbReference type="STRING" id="83784.SAMN05192564_107145"/>
<proteinExistence type="predicted"/>
<keyword evidence="9" id="KW-1185">Reference proteome</keyword>
<evidence type="ECO:0000259" key="7">
    <source>
        <dbReference type="PROSITE" id="PS50850"/>
    </source>
</evidence>
<gene>
    <name evidence="8" type="ORF">SAMN05192564_107145</name>
</gene>
<name>A0A1H4H4A5_9BURK</name>
<dbReference type="PANTHER" id="PTHR43791">
    <property type="entry name" value="PERMEASE-RELATED"/>
    <property type="match status" value="1"/>
</dbReference>
<keyword evidence="2" id="KW-0813">Transport</keyword>
<dbReference type="FunFam" id="1.20.1250.20:FF:000018">
    <property type="entry name" value="MFS transporter permease"/>
    <property type="match status" value="1"/>
</dbReference>
<evidence type="ECO:0000256" key="3">
    <source>
        <dbReference type="ARBA" id="ARBA00022692"/>
    </source>
</evidence>
<dbReference type="EMBL" id="FNRQ01000007">
    <property type="protein sequence ID" value="SEB16190.1"/>
    <property type="molecule type" value="Genomic_DNA"/>
</dbReference>
<sequence>MKETDATLPPIGAACIDDIHQRDTARAVLDDAAETKLISKVTWRLVPLIFIAWFINYLDRANIGFAALQMNQELGMGPEMFGFAAGIFYLGYIVFEVPSNMMMHRFGASTWLARIMFTWGLVSVGMAFVQTPQQLYVARLVLGIVEAGFFPSVLYYLALWFPAKHLGKAISQVYSANIVSLIIGSPISALIISHFHEKGGFSGWRWMMIIEGAPATVLGVVAFFYMVNKPSEARWLSPAERSWLVGAMASEQATAASKGSATFKNALAAPMVWLMGCLYCCIGIGFFGISTWLPQVIKQLTNLSIIEIGLVSAIPFILGAVAMIANARHSDRTMERRWHLTSALIVGAAGLAASGLTSSMPLVSFIFICLAAAGIVGSLSVFWTIPPTFLAGAGAAGGMALINAISGLAGFFAPWLVGVVRARTPDFTLALYCLALSVAVAVLLAAFLPYSKSQRLRSD</sequence>
<dbReference type="GO" id="GO:0022857">
    <property type="term" value="F:transmembrane transporter activity"/>
    <property type="evidence" value="ECO:0007669"/>
    <property type="project" value="InterPro"/>
</dbReference>
<organism evidence="8 9">
    <name type="scientific">Paraburkholderia sartisoli</name>
    <dbReference type="NCBI Taxonomy" id="83784"/>
    <lineage>
        <taxon>Bacteria</taxon>
        <taxon>Pseudomonadati</taxon>
        <taxon>Pseudomonadota</taxon>
        <taxon>Betaproteobacteria</taxon>
        <taxon>Burkholderiales</taxon>
        <taxon>Burkholderiaceae</taxon>
        <taxon>Paraburkholderia</taxon>
    </lineage>
</organism>
<reference evidence="9" key="1">
    <citation type="submission" date="2016-10" db="EMBL/GenBank/DDBJ databases">
        <authorList>
            <person name="Varghese N."/>
            <person name="Submissions S."/>
        </authorList>
    </citation>
    <scope>NUCLEOTIDE SEQUENCE [LARGE SCALE GENOMIC DNA]</scope>
    <source>
        <strain evidence="9">LMG 24000</strain>
    </source>
</reference>
<feature type="transmembrane region" description="Helical" evidence="6">
    <location>
        <begin position="45"/>
        <end position="68"/>
    </location>
</feature>
<evidence type="ECO:0000256" key="4">
    <source>
        <dbReference type="ARBA" id="ARBA00022989"/>
    </source>
</evidence>
<feature type="transmembrane region" description="Helical" evidence="6">
    <location>
        <begin position="338"/>
        <end position="356"/>
    </location>
</feature>
<comment type="subcellular location">
    <subcellularLocation>
        <location evidence="1">Membrane</location>
        <topology evidence="1">Multi-pass membrane protein</topology>
    </subcellularLocation>
</comment>
<feature type="transmembrane region" description="Helical" evidence="6">
    <location>
        <begin position="111"/>
        <end position="130"/>
    </location>
</feature>
<keyword evidence="4 6" id="KW-1133">Transmembrane helix</keyword>
<dbReference type="SUPFAM" id="SSF103473">
    <property type="entry name" value="MFS general substrate transporter"/>
    <property type="match status" value="1"/>
</dbReference>
<dbReference type="Pfam" id="PF07690">
    <property type="entry name" value="MFS_1"/>
    <property type="match status" value="1"/>
</dbReference>
<feature type="transmembrane region" description="Helical" evidence="6">
    <location>
        <begin position="305"/>
        <end position="326"/>
    </location>
</feature>
<feature type="transmembrane region" description="Helical" evidence="6">
    <location>
        <begin position="362"/>
        <end position="383"/>
    </location>
</feature>
<dbReference type="Proteomes" id="UP000198638">
    <property type="component" value="Unassembled WGS sequence"/>
</dbReference>
<dbReference type="InterPro" id="IPR036259">
    <property type="entry name" value="MFS_trans_sf"/>
</dbReference>
<evidence type="ECO:0000256" key="6">
    <source>
        <dbReference type="SAM" id="Phobius"/>
    </source>
</evidence>
<protein>
    <submittedName>
        <fullName evidence="8">Nitrate/nitrite transporter NarK</fullName>
    </submittedName>
</protein>
<dbReference type="InterPro" id="IPR020846">
    <property type="entry name" value="MFS_dom"/>
</dbReference>
<dbReference type="GO" id="GO:0016020">
    <property type="term" value="C:membrane"/>
    <property type="evidence" value="ECO:0007669"/>
    <property type="project" value="UniProtKB-SubCell"/>
</dbReference>
<evidence type="ECO:0000256" key="5">
    <source>
        <dbReference type="ARBA" id="ARBA00023136"/>
    </source>
</evidence>
<accession>A0A1H4H4A5</accession>
<evidence type="ECO:0000256" key="2">
    <source>
        <dbReference type="ARBA" id="ARBA00022448"/>
    </source>
</evidence>
<dbReference type="CDD" id="cd17319">
    <property type="entry name" value="MFS_ExuT_GudP_like"/>
    <property type="match status" value="1"/>
</dbReference>
<keyword evidence="5 6" id="KW-0472">Membrane</keyword>
<dbReference type="AlphaFoldDB" id="A0A1H4H4A5"/>
<feature type="transmembrane region" description="Helical" evidence="6">
    <location>
        <begin position="272"/>
        <end position="293"/>
    </location>
</feature>
<dbReference type="PROSITE" id="PS50850">
    <property type="entry name" value="MFS"/>
    <property type="match status" value="1"/>
</dbReference>
<dbReference type="PANTHER" id="PTHR43791:SF36">
    <property type="entry name" value="TRANSPORTER, PUTATIVE (AFU_ORTHOLOGUE AFUA_6G08340)-RELATED"/>
    <property type="match status" value="1"/>
</dbReference>
<feature type="transmembrane region" description="Helical" evidence="6">
    <location>
        <begin position="395"/>
        <end position="417"/>
    </location>
</feature>
<evidence type="ECO:0000313" key="9">
    <source>
        <dbReference type="Proteomes" id="UP000198638"/>
    </source>
</evidence>
<feature type="domain" description="Major facilitator superfamily (MFS) profile" evidence="7">
    <location>
        <begin position="45"/>
        <end position="453"/>
    </location>
</feature>
<keyword evidence="3 6" id="KW-0812">Transmembrane</keyword>
<evidence type="ECO:0000313" key="8">
    <source>
        <dbReference type="EMBL" id="SEB16190.1"/>
    </source>
</evidence>
<evidence type="ECO:0000256" key="1">
    <source>
        <dbReference type="ARBA" id="ARBA00004141"/>
    </source>
</evidence>
<feature type="transmembrane region" description="Helical" evidence="6">
    <location>
        <begin position="80"/>
        <end position="99"/>
    </location>
</feature>
<dbReference type="Gene3D" id="1.20.1250.20">
    <property type="entry name" value="MFS general substrate transporter like domains"/>
    <property type="match status" value="2"/>
</dbReference>
<dbReference type="RefSeq" id="WP_245753436.1">
    <property type="nucleotide sequence ID" value="NZ_FNRQ01000007.1"/>
</dbReference>
<feature type="transmembrane region" description="Helical" evidence="6">
    <location>
        <begin position="136"/>
        <end position="161"/>
    </location>
</feature>
<feature type="transmembrane region" description="Helical" evidence="6">
    <location>
        <begin position="204"/>
        <end position="227"/>
    </location>
</feature>